<protein>
    <submittedName>
        <fullName evidence="1">Uncharacterized protein</fullName>
    </submittedName>
</protein>
<dbReference type="Proteomes" id="UP001516400">
    <property type="component" value="Unassembled WGS sequence"/>
</dbReference>
<dbReference type="InterPro" id="IPR036691">
    <property type="entry name" value="Endo/exonu/phosph_ase_sf"/>
</dbReference>
<feature type="non-terminal residue" evidence="1">
    <location>
        <position position="1"/>
    </location>
</feature>
<reference evidence="1 2" key="1">
    <citation type="journal article" date="2021" name="BMC Biol.">
        <title>Horizontally acquired antibacterial genes associated with adaptive radiation of ladybird beetles.</title>
        <authorList>
            <person name="Li H.S."/>
            <person name="Tang X.F."/>
            <person name="Huang Y.H."/>
            <person name="Xu Z.Y."/>
            <person name="Chen M.L."/>
            <person name="Du X.Y."/>
            <person name="Qiu B.Y."/>
            <person name="Chen P.T."/>
            <person name="Zhang W."/>
            <person name="Slipinski A."/>
            <person name="Escalona H.E."/>
            <person name="Waterhouse R.M."/>
            <person name="Zwick A."/>
            <person name="Pang H."/>
        </authorList>
    </citation>
    <scope>NUCLEOTIDE SEQUENCE [LARGE SCALE GENOMIC DNA]</scope>
    <source>
        <strain evidence="1">SYSU2018</strain>
    </source>
</reference>
<proteinExistence type="predicted"/>
<name>A0ABD2NIU1_9CUCU</name>
<accession>A0ABD2NIU1</accession>
<dbReference type="AlphaFoldDB" id="A0ABD2NIU1"/>
<keyword evidence="2" id="KW-1185">Reference proteome</keyword>
<organism evidence="1 2">
    <name type="scientific">Cryptolaemus montrouzieri</name>
    <dbReference type="NCBI Taxonomy" id="559131"/>
    <lineage>
        <taxon>Eukaryota</taxon>
        <taxon>Metazoa</taxon>
        <taxon>Ecdysozoa</taxon>
        <taxon>Arthropoda</taxon>
        <taxon>Hexapoda</taxon>
        <taxon>Insecta</taxon>
        <taxon>Pterygota</taxon>
        <taxon>Neoptera</taxon>
        <taxon>Endopterygota</taxon>
        <taxon>Coleoptera</taxon>
        <taxon>Polyphaga</taxon>
        <taxon>Cucujiformia</taxon>
        <taxon>Coccinelloidea</taxon>
        <taxon>Coccinellidae</taxon>
        <taxon>Scymninae</taxon>
        <taxon>Scymnini</taxon>
        <taxon>Cryptolaemus</taxon>
    </lineage>
</organism>
<dbReference type="EMBL" id="JABFTP020000124">
    <property type="protein sequence ID" value="KAL3278586.1"/>
    <property type="molecule type" value="Genomic_DNA"/>
</dbReference>
<dbReference type="SUPFAM" id="SSF56219">
    <property type="entry name" value="DNase I-like"/>
    <property type="match status" value="1"/>
</dbReference>
<comment type="caution">
    <text evidence="1">The sequence shown here is derived from an EMBL/GenBank/DDBJ whole genome shotgun (WGS) entry which is preliminary data.</text>
</comment>
<gene>
    <name evidence="1" type="ORF">HHI36_016131</name>
</gene>
<evidence type="ECO:0000313" key="2">
    <source>
        <dbReference type="Proteomes" id="UP001516400"/>
    </source>
</evidence>
<evidence type="ECO:0000313" key="1">
    <source>
        <dbReference type="EMBL" id="KAL3278586.1"/>
    </source>
</evidence>
<sequence length="103" mass="12022">IHKNLRKNFKRWEEIDEQIIMVEIHKNGQNIVIVGVYASSNDADVEIKDPFYIQLDNVLSKVRRDKEVLFMGDLNGRVGVEENDSFVRKFGETTTNDMYSLFP</sequence>
<dbReference type="Gene3D" id="3.60.10.10">
    <property type="entry name" value="Endonuclease/exonuclease/phosphatase"/>
    <property type="match status" value="1"/>
</dbReference>